<comment type="caution">
    <text evidence="1">The sequence shown here is derived from an EMBL/GenBank/DDBJ whole genome shotgun (WGS) entry which is preliminary data.</text>
</comment>
<keyword evidence="2" id="KW-1185">Reference proteome</keyword>
<reference evidence="1 2" key="1">
    <citation type="submission" date="2017-11" db="EMBL/GenBank/DDBJ databases">
        <title>The genome of Rhizophagus clarus HR1 reveals common genetic basis of auxotrophy among arbuscular mycorrhizal fungi.</title>
        <authorList>
            <person name="Kobayashi Y."/>
        </authorList>
    </citation>
    <scope>NUCLEOTIDE SEQUENCE [LARGE SCALE GENOMIC DNA]</scope>
    <source>
        <strain evidence="1 2">HR1</strain>
    </source>
</reference>
<dbReference type="Proteomes" id="UP000247702">
    <property type="component" value="Unassembled WGS sequence"/>
</dbReference>
<dbReference type="EMBL" id="BEXD01000531">
    <property type="protein sequence ID" value="GBB88213.1"/>
    <property type="molecule type" value="Genomic_DNA"/>
</dbReference>
<evidence type="ECO:0000313" key="2">
    <source>
        <dbReference type="Proteomes" id="UP000247702"/>
    </source>
</evidence>
<organism evidence="1 2">
    <name type="scientific">Rhizophagus clarus</name>
    <dbReference type="NCBI Taxonomy" id="94130"/>
    <lineage>
        <taxon>Eukaryota</taxon>
        <taxon>Fungi</taxon>
        <taxon>Fungi incertae sedis</taxon>
        <taxon>Mucoromycota</taxon>
        <taxon>Glomeromycotina</taxon>
        <taxon>Glomeromycetes</taxon>
        <taxon>Glomerales</taxon>
        <taxon>Glomeraceae</taxon>
        <taxon>Rhizophagus</taxon>
    </lineage>
</organism>
<accession>A0A2Z6QDH8</accession>
<proteinExistence type="predicted"/>
<dbReference type="AlphaFoldDB" id="A0A2Z6QDH8"/>
<gene>
    <name evidence="1" type="ORF">RclHR1_14760005</name>
</gene>
<sequence>MKTLDKKVDANFTTLDKKMEDNVKTLDGKIGQVKGNTDHMYEMVARNEIVKKYGPRYSENFEIYDLNGLRLTINNVNLKLDGIAKLIEVQKYLKYFEWKNDFDNNYHSIKISYSKIFLELEKKKQKPSIILKYLSIMIINDHIYIEDLSKELVYKDLEILNISYITIDEASIIIKNSGGKLEQILLKSVDHFDDSPLNFIRNIYKNCPSIEFLLLLFPPFTEQSR</sequence>
<evidence type="ECO:0000313" key="1">
    <source>
        <dbReference type="EMBL" id="GBB88213.1"/>
    </source>
</evidence>
<name>A0A2Z6QDH8_9GLOM</name>
<protein>
    <submittedName>
        <fullName evidence="1">Uncharacterized protein</fullName>
    </submittedName>
</protein>